<evidence type="ECO:0000313" key="3">
    <source>
        <dbReference type="Proteomes" id="UP001552299"/>
    </source>
</evidence>
<evidence type="ECO:0000313" key="2">
    <source>
        <dbReference type="EMBL" id="KAL0914194.1"/>
    </source>
</evidence>
<dbReference type="EMBL" id="JANQDX010000013">
    <property type="protein sequence ID" value="KAL0914194.1"/>
    <property type="molecule type" value="Genomic_DNA"/>
</dbReference>
<feature type="region of interest" description="Disordered" evidence="1">
    <location>
        <begin position="230"/>
        <end position="259"/>
    </location>
</feature>
<sequence length="259" mass="29320">MANPERDFGIVYDDQGFIQILQSLFFDVDPEVDHTVNDYIDRILETVVLDVEDQLGTVEWRLAADPKKEMRQRATIVYTFPTCMSLIIVIEDNNFDRSDVKQTIYTSLINGEMGGLTKKIKKSFNFVLHCCTVINARQLFFERPFKTITGCLDTGFMQGLSRIYAKSCQTGFRELLNLTASKILRFPLFAVNPRLTKSGSSADLWDLAEEARERKKDGYLRNDQAPVVVVTSDPTEERRGGVTSDPTGRNVVEGGEEVI</sequence>
<protein>
    <submittedName>
        <fullName evidence="2">Uncharacterized protein</fullName>
    </submittedName>
</protein>
<reference evidence="2 3" key="1">
    <citation type="journal article" date="2024" name="Plant Biotechnol. J.">
        <title>Dendrobium thyrsiflorum genome and its molecular insights into genes involved in important horticultural traits.</title>
        <authorList>
            <person name="Chen B."/>
            <person name="Wang J.Y."/>
            <person name="Zheng P.J."/>
            <person name="Li K.L."/>
            <person name="Liang Y.M."/>
            <person name="Chen X.F."/>
            <person name="Zhang C."/>
            <person name="Zhao X."/>
            <person name="He X."/>
            <person name="Zhang G.Q."/>
            <person name="Liu Z.J."/>
            <person name="Xu Q."/>
        </authorList>
    </citation>
    <scope>NUCLEOTIDE SEQUENCE [LARGE SCALE GENOMIC DNA]</scope>
    <source>
        <strain evidence="2">GZMU011</strain>
    </source>
</reference>
<proteinExistence type="predicted"/>
<gene>
    <name evidence="2" type="ORF">M5K25_017705</name>
</gene>
<organism evidence="2 3">
    <name type="scientific">Dendrobium thyrsiflorum</name>
    <name type="common">Pinecone-like raceme dendrobium</name>
    <name type="synonym">Orchid</name>
    <dbReference type="NCBI Taxonomy" id="117978"/>
    <lineage>
        <taxon>Eukaryota</taxon>
        <taxon>Viridiplantae</taxon>
        <taxon>Streptophyta</taxon>
        <taxon>Embryophyta</taxon>
        <taxon>Tracheophyta</taxon>
        <taxon>Spermatophyta</taxon>
        <taxon>Magnoliopsida</taxon>
        <taxon>Liliopsida</taxon>
        <taxon>Asparagales</taxon>
        <taxon>Orchidaceae</taxon>
        <taxon>Epidendroideae</taxon>
        <taxon>Malaxideae</taxon>
        <taxon>Dendrobiinae</taxon>
        <taxon>Dendrobium</taxon>
    </lineage>
</organism>
<evidence type="ECO:0000256" key="1">
    <source>
        <dbReference type="SAM" id="MobiDB-lite"/>
    </source>
</evidence>
<dbReference type="AlphaFoldDB" id="A0ABD0UMZ7"/>
<dbReference type="Proteomes" id="UP001552299">
    <property type="component" value="Unassembled WGS sequence"/>
</dbReference>
<accession>A0ABD0UMZ7</accession>
<comment type="caution">
    <text evidence="2">The sequence shown here is derived from an EMBL/GenBank/DDBJ whole genome shotgun (WGS) entry which is preliminary data.</text>
</comment>
<name>A0ABD0UMZ7_DENTH</name>
<keyword evidence="3" id="KW-1185">Reference proteome</keyword>